<dbReference type="PANTHER" id="PTHR47515">
    <property type="entry name" value="LOW CALCIUM RESPONSE LOCUS PROTEIN T"/>
    <property type="match status" value="1"/>
</dbReference>
<keyword evidence="3" id="KW-1185">Reference proteome</keyword>
<dbReference type="EMBL" id="BX908798">
    <property type="protein sequence ID" value="CAF24374.1"/>
    <property type="molecule type" value="Genomic_DNA"/>
</dbReference>
<organism evidence="2 3">
    <name type="scientific">Protochlamydia amoebophila (strain UWE25)</name>
    <dbReference type="NCBI Taxonomy" id="264201"/>
    <lineage>
        <taxon>Bacteria</taxon>
        <taxon>Pseudomonadati</taxon>
        <taxon>Chlamydiota</taxon>
        <taxon>Chlamydiia</taxon>
        <taxon>Parachlamydiales</taxon>
        <taxon>Parachlamydiaceae</taxon>
        <taxon>Candidatus Protochlamydia</taxon>
    </lineage>
</organism>
<evidence type="ECO:0000313" key="2">
    <source>
        <dbReference type="EMBL" id="CAF24374.1"/>
    </source>
</evidence>
<dbReference type="PANTHER" id="PTHR47515:SF1">
    <property type="entry name" value="BLR2054 PROTEIN"/>
    <property type="match status" value="1"/>
</dbReference>
<dbReference type="STRING" id="264201.pc1650"/>
<evidence type="ECO:0000259" key="1">
    <source>
        <dbReference type="Pfam" id="PF13276"/>
    </source>
</evidence>
<dbReference type="Pfam" id="PF13276">
    <property type="entry name" value="HTH_21"/>
    <property type="match status" value="1"/>
</dbReference>
<dbReference type="InterPro" id="IPR025948">
    <property type="entry name" value="HTH-like_dom"/>
</dbReference>
<dbReference type="eggNOG" id="COG2801">
    <property type="taxonomic scope" value="Bacteria"/>
</dbReference>
<evidence type="ECO:0000313" key="3">
    <source>
        <dbReference type="Proteomes" id="UP000000529"/>
    </source>
</evidence>
<dbReference type="AlphaFoldDB" id="Q6MAM5"/>
<accession>Q6MAM5</accession>
<proteinExistence type="predicted"/>
<sequence length="90" mass="10630">MSQKKVVSSQAQRKATGYLKKHFEISERRGCELIKVVRSTMHKSHARENKDLKERIFQISLKHKSYGYRRISALLKREGCSVNHKNVYRL</sequence>
<reference evidence="2 3" key="1">
    <citation type="journal article" date="2004" name="Science">
        <title>Illuminating the evolutionary history of chlamydiae.</title>
        <authorList>
            <person name="Horn M."/>
            <person name="Collingro A."/>
            <person name="Schmitz-Esser S."/>
            <person name="Beier C.L."/>
            <person name="Purkhold U."/>
            <person name="Fartmann B."/>
            <person name="Brandt P."/>
            <person name="Nyakatura G.J."/>
            <person name="Droege M."/>
            <person name="Frishman D."/>
            <person name="Rattei T."/>
            <person name="Mewes H."/>
            <person name="Wagner M."/>
        </authorList>
    </citation>
    <scope>NUCLEOTIDE SEQUENCE [LARGE SCALE GENOMIC DNA]</scope>
    <source>
        <strain evidence="2 3">UWE25</strain>
    </source>
</reference>
<dbReference type="KEGG" id="pcu:PC_RS07895"/>
<dbReference type="HOGENOM" id="CLU_027402_6_5_0"/>
<protein>
    <recommendedName>
        <fullName evidence="1">HTH-like domain-containing protein</fullName>
    </recommendedName>
</protein>
<gene>
    <name evidence="2" type="ORF">PC_RS07895</name>
</gene>
<dbReference type="Proteomes" id="UP000000529">
    <property type="component" value="Chromosome"/>
</dbReference>
<name>Q6MAM5_PARUW</name>
<feature type="domain" description="HTH-like" evidence="1">
    <location>
        <begin position="49"/>
        <end position="90"/>
    </location>
</feature>
<dbReference type="OrthoDB" id="9815231at2"/>